<dbReference type="AlphaFoldDB" id="W1PXZ0"/>
<reference evidence="2" key="1">
    <citation type="journal article" date="2013" name="Science">
        <title>The Amborella genome and the evolution of flowering plants.</title>
        <authorList>
            <consortium name="Amborella Genome Project"/>
        </authorList>
    </citation>
    <scope>NUCLEOTIDE SEQUENCE [LARGE SCALE GENOMIC DNA]</scope>
</reference>
<name>W1PXZ0_AMBTC</name>
<dbReference type="EMBL" id="KI392591">
    <property type="protein sequence ID" value="ERN13138.1"/>
    <property type="molecule type" value="Genomic_DNA"/>
</dbReference>
<dbReference type="PANTHER" id="PTHR36896:SF2">
    <property type="entry name" value="OS01G0729500 PROTEIN"/>
    <property type="match status" value="1"/>
</dbReference>
<keyword evidence="2" id="KW-1185">Reference proteome</keyword>
<sequence>MDPHYASSWPSRMLSESSHCEAMASKNDCLKSLKCRWCRGEGIDDMCFSSNEAWRLPKQVFTCGVAPLHLIKSEEGLLGQHLMPQSRLLSWFSMAQGWKLPWHHGQTVFPKGGKDWRVF</sequence>
<dbReference type="eggNOG" id="ENOG502SC11">
    <property type="taxonomic scope" value="Eukaryota"/>
</dbReference>
<proteinExistence type="predicted"/>
<evidence type="ECO:0000313" key="2">
    <source>
        <dbReference type="Proteomes" id="UP000017836"/>
    </source>
</evidence>
<dbReference type="PANTHER" id="PTHR36896">
    <property type="entry name" value="OS01G0729500 PROTEIN"/>
    <property type="match status" value="1"/>
</dbReference>
<protein>
    <submittedName>
        <fullName evidence="1">Uncharacterized protein</fullName>
    </submittedName>
</protein>
<accession>W1PXZ0</accession>
<dbReference type="Proteomes" id="UP000017836">
    <property type="component" value="Unassembled WGS sequence"/>
</dbReference>
<evidence type="ECO:0000313" key="1">
    <source>
        <dbReference type="EMBL" id="ERN13138.1"/>
    </source>
</evidence>
<dbReference type="Gramene" id="ERN13138">
    <property type="protein sequence ID" value="ERN13138"/>
    <property type="gene ID" value="AMTR_s00040p00186240"/>
</dbReference>
<gene>
    <name evidence="1" type="ORF">AMTR_s00040p00186240</name>
</gene>
<dbReference type="HOGENOM" id="CLU_2064634_0_0_1"/>
<organism evidence="1 2">
    <name type="scientific">Amborella trichopoda</name>
    <dbReference type="NCBI Taxonomy" id="13333"/>
    <lineage>
        <taxon>Eukaryota</taxon>
        <taxon>Viridiplantae</taxon>
        <taxon>Streptophyta</taxon>
        <taxon>Embryophyta</taxon>
        <taxon>Tracheophyta</taxon>
        <taxon>Spermatophyta</taxon>
        <taxon>Magnoliopsida</taxon>
        <taxon>Amborellales</taxon>
        <taxon>Amborellaceae</taxon>
        <taxon>Amborella</taxon>
    </lineage>
</organism>